<gene>
    <name evidence="2" type="ORF">D8M04_12030</name>
</gene>
<feature type="transmembrane region" description="Helical" evidence="1">
    <location>
        <begin position="5"/>
        <end position="21"/>
    </location>
</feature>
<sequence length="84" mass="10055">MFYFAFAIMLFHLIILYLWFINSSPLFNWFGYAFWVISIVFGIIVYQQWNEKGTFKKLLSVSNWGMVFLIMVTVAIFFTTRSMP</sequence>
<organism evidence="2 3">
    <name type="scientific">Oceanobacillus piezotolerans</name>
    <dbReference type="NCBI Taxonomy" id="2448030"/>
    <lineage>
        <taxon>Bacteria</taxon>
        <taxon>Bacillati</taxon>
        <taxon>Bacillota</taxon>
        <taxon>Bacilli</taxon>
        <taxon>Bacillales</taxon>
        <taxon>Bacillaceae</taxon>
        <taxon>Oceanobacillus</taxon>
    </lineage>
</organism>
<dbReference type="EMBL" id="RCHR01000004">
    <property type="protein sequence ID" value="RLL43646.1"/>
    <property type="molecule type" value="Genomic_DNA"/>
</dbReference>
<protein>
    <submittedName>
        <fullName evidence="2">Uncharacterized protein</fullName>
    </submittedName>
</protein>
<dbReference type="OrthoDB" id="2721108at2"/>
<comment type="caution">
    <text evidence="2">The sequence shown here is derived from an EMBL/GenBank/DDBJ whole genome shotgun (WGS) entry which is preliminary data.</text>
</comment>
<evidence type="ECO:0000256" key="1">
    <source>
        <dbReference type="SAM" id="Phobius"/>
    </source>
</evidence>
<proteinExistence type="predicted"/>
<accession>A0A498D483</accession>
<keyword evidence="3" id="KW-1185">Reference proteome</keyword>
<dbReference type="Proteomes" id="UP000270219">
    <property type="component" value="Unassembled WGS sequence"/>
</dbReference>
<evidence type="ECO:0000313" key="3">
    <source>
        <dbReference type="Proteomes" id="UP000270219"/>
    </source>
</evidence>
<reference evidence="2 3" key="1">
    <citation type="submission" date="2018-10" db="EMBL/GenBank/DDBJ databases">
        <title>Oceanobacillus sp. YLB-02 draft genome.</title>
        <authorList>
            <person name="Yu L."/>
        </authorList>
    </citation>
    <scope>NUCLEOTIDE SEQUENCE [LARGE SCALE GENOMIC DNA]</scope>
    <source>
        <strain evidence="2 3">YLB-02</strain>
    </source>
</reference>
<feature type="transmembrane region" description="Helical" evidence="1">
    <location>
        <begin position="58"/>
        <end position="78"/>
    </location>
</feature>
<evidence type="ECO:0000313" key="2">
    <source>
        <dbReference type="EMBL" id="RLL43646.1"/>
    </source>
</evidence>
<feature type="transmembrane region" description="Helical" evidence="1">
    <location>
        <begin position="27"/>
        <end position="46"/>
    </location>
</feature>
<dbReference type="AlphaFoldDB" id="A0A498D483"/>
<keyword evidence="1" id="KW-0812">Transmembrane</keyword>
<keyword evidence="1" id="KW-0472">Membrane</keyword>
<dbReference type="RefSeq" id="WP_121523299.1">
    <property type="nucleotide sequence ID" value="NZ_RCHR01000004.1"/>
</dbReference>
<keyword evidence="1" id="KW-1133">Transmembrane helix</keyword>
<name>A0A498D483_9BACI</name>